<feature type="transmembrane region" description="Helical" evidence="7">
    <location>
        <begin position="702"/>
        <end position="729"/>
    </location>
</feature>
<feature type="transmembrane region" description="Helical" evidence="7">
    <location>
        <begin position="72"/>
        <end position="89"/>
    </location>
</feature>
<dbReference type="Proteomes" id="UP001152797">
    <property type="component" value="Unassembled WGS sequence"/>
</dbReference>
<accession>A0A9P1FDN2</accession>
<feature type="transmembrane region" description="Helical" evidence="7">
    <location>
        <begin position="448"/>
        <end position="467"/>
    </location>
</feature>
<dbReference type="EMBL" id="CAMXCT020000001">
    <property type="protein sequence ID" value="CAL1125558.1"/>
    <property type="molecule type" value="Genomic_DNA"/>
</dbReference>
<dbReference type="AlphaFoldDB" id="A0A9P1FDN2"/>
<protein>
    <submittedName>
        <fullName evidence="10">Nucleoside transporter YegT</fullName>
    </submittedName>
</protein>
<dbReference type="InterPro" id="IPR036259">
    <property type="entry name" value="MFS_trans_sf"/>
</dbReference>
<evidence type="ECO:0000256" key="2">
    <source>
        <dbReference type="ARBA" id="ARBA00022448"/>
    </source>
</evidence>
<reference evidence="9" key="2">
    <citation type="submission" date="2024-04" db="EMBL/GenBank/DDBJ databases">
        <authorList>
            <person name="Chen Y."/>
            <person name="Shah S."/>
            <person name="Dougan E. K."/>
            <person name="Thang M."/>
            <person name="Chan C."/>
        </authorList>
    </citation>
    <scope>NUCLEOTIDE SEQUENCE [LARGE SCALE GENOMIC DNA]</scope>
</reference>
<evidence type="ECO:0000256" key="1">
    <source>
        <dbReference type="ARBA" id="ARBA00004651"/>
    </source>
</evidence>
<dbReference type="EMBL" id="CAMXCT030000001">
    <property type="protein sequence ID" value="CAL4759495.1"/>
    <property type="molecule type" value="Genomic_DNA"/>
</dbReference>
<feature type="transmembrane region" description="Helical" evidence="7">
    <location>
        <begin position="660"/>
        <end position="682"/>
    </location>
</feature>
<evidence type="ECO:0000313" key="8">
    <source>
        <dbReference type="EMBL" id="CAI3972183.1"/>
    </source>
</evidence>
<evidence type="ECO:0000256" key="4">
    <source>
        <dbReference type="ARBA" id="ARBA00022692"/>
    </source>
</evidence>
<feature type="transmembrane region" description="Helical" evidence="7">
    <location>
        <begin position="242"/>
        <end position="260"/>
    </location>
</feature>
<keyword evidence="3" id="KW-1003">Cell membrane</keyword>
<keyword evidence="4 7" id="KW-0812">Transmembrane</keyword>
<feature type="transmembrane region" description="Helical" evidence="7">
    <location>
        <begin position="627"/>
        <end position="648"/>
    </location>
</feature>
<sequence length="837" mass="90844">MLSVRARLCVMMFLQYFVWGAWGVALGGYMGATLGFTGDQIGWVYSSTAIGAMLSPLFMGYVADRLLATEKLLGFLHLLGGGLLLYAAMSPEFSVLFGVMVAYAVCFMPTLALSNSISFENIGDPEQEFPLIRVFGTIGWIVAGAVVGFLLDGISNQPLYLAAITSFALGAFCFVLPHTPPKGKSAEPLEGRSSMVTLLADPSFLVFVLASFLICIPLAFYYSLANIFLVQIDAWNPTFLQTFGQMSEVIFMAAMPIFIMRLGVKKMLALGMLAWVVRYFLFASLSLPLIFAGILLHGICYDFFFVASQIYVDKKADISQRASAQSFIAFITLGLGMFVGAKVAGYTMDHFSPPTVAVESAEGAEQMPLPAWAAGTDTGLAAHVDLNDEGKFNVDQLPETFTVETENGAITYPRDSLVKAFEIADASGTGYVTPAEWQHARNNDWPQIWYWPGVGAGITLLFFWFGFRDKVDATAREAMAEEAVLGAGEGPEPWLSYAWHVPCMLRGKSRPPSIAEFTVSSSSPTNGFADLKPLQARAVLLLTLLVVVASVAVSLSPLRSGNADGQRRGAGDVALYNAIVSRVHAGDAYYSAVADELPLRGYPTRSVFNWRTPLPMWLLGRLPDPRLGQALLALLAISVLMWGFGTLADEFGLREAIIGGLMLTGVLLLCVVGNLYVMPVLWSGVFIALSACGYARGNARVGVSAGLLAVLFRELALPYALLCAAIALWNRRWREVAIWAVAFVALASLYSLHMATVHELMHDDAVAHEKSWVRFGGWPFLLSTAQMNGYLLLLPQWVTAIYLPLAVLGFASWRSPGGTRMTLAVCGYLIAFAIGHR</sequence>
<keyword evidence="6 7" id="KW-0472">Membrane</keyword>
<dbReference type="GO" id="GO:0015213">
    <property type="term" value="F:uridine transmembrane transporter activity"/>
    <property type="evidence" value="ECO:0007669"/>
    <property type="project" value="TreeGrafter"/>
</dbReference>
<evidence type="ECO:0000256" key="6">
    <source>
        <dbReference type="ARBA" id="ARBA00023136"/>
    </source>
</evidence>
<feature type="transmembrane region" description="Helical" evidence="7">
    <location>
        <begin position="790"/>
        <end position="811"/>
    </location>
</feature>
<gene>
    <name evidence="8" type="ORF">C1SCF055_LOCUS773</name>
</gene>
<dbReference type="InterPro" id="IPR004740">
    <property type="entry name" value="Nuc_H_symport"/>
</dbReference>
<dbReference type="OrthoDB" id="10065057at2759"/>
<feature type="transmembrane region" description="Helical" evidence="7">
    <location>
        <begin position="289"/>
        <end position="312"/>
    </location>
</feature>
<dbReference type="GO" id="GO:0015212">
    <property type="term" value="F:cytidine transmembrane transporter activity"/>
    <property type="evidence" value="ECO:0007669"/>
    <property type="project" value="TreeGrafter"/>
</dbReference>
<evidence type="ECO:0000313" key="11">
    <source>
        <dbReference type="Proteomes" id="UP001152797"/>
    </source>
</evidence>
<feature type="transmembrane region" description="Helical" evidence="7">
    <location>
        <begin position="198"/>
        <end position="222"/>
    </location>
</feature>
<dbReference type="PROSITE" id="PS00018">
    <property type="entry name" value="EF_HAND_1"/>
    <property type="match status" value="1"/>
</dbReference>
<dbReference type="PANTHER" id="PTHR23522">
    <property type="entry name" value="BLL5896 PROTEIN"/>
    <property type="match status" value="1"/>
</dbReference>
<keyword evidence="11" id="KW-1185">Reference proteome</keyword>
<evidence type="ECO:0000313" key="9">
    <source>
        <dbReference type="EMBL" id="CAL1125558.1"/>
    </source>
</evidence>
<evidence type="ECO:0000256" key="3">
    <source>
        <dbReference type="ARBA" id="ARBA00022475"/>
    </source>
</evidence>
<feature type="transmembrane region" description="Helical" evidence="7">
    <location>
        <begin position="736"/>
        <end position="755"/>
    </location>
</feature>
<dbReference type="SUPFAM" id="SSF103473">
    <property type="entry name" value="MFS general substrate transporter"/>
    <property type="match status" value="1"/>
</dbReference>
<feature type="transmembrane region" description="Helical" evidence="7">
    <location>
        <begin position="157"/>
        <end position="177"/>
    </location>
</feature>
<evidence type="ECO:0000256" key="5">
    <source>
        <dbReference type="ARBA" id="ARBA00022989"/>
    </source>
</evidence>
<dbReference type="Pfam" id="PF03825">
    <property type="entry name" value="Nuc_H_symport"/>
    <property type="match status" value="1"/>
</dbReference>
<feature type="transmembrane region" description="Helical" evidence="7">
    <location>
        <begin position="131"/>
        <end position="151"/>
    </location>
</feature>
<comment type="subcellular location">
    <subcellularLocation>
        <location evidence="1">Cell membrane</location>
        <topology evidence="1">Multi-pass membrane protein</topology>
    </subcellularLocation>
</comment>
<comment type="caution">
    <text evidence="8">The sequence shown here is derived from an EMBL/GenBank/DDBJ whole genome shotgun (WGS) entry which is preliminary data.</text>
</comment>
<evidence type="ECO:0000256" key="7">
    <source>
        <dbReference type="SAM" id="Phobius"/>
    </source>
</evidence>
<feature type="transmembrane region" description="Helical" evidence="7">
    <location>
        <begin position="538"/>
        <end position="558"/>
    </location>
</feature>
<proteinExistence type="predicted"/>
<feature type="transmembrane region" description="Helical" evidence="7">
    <location>
        <begin position="324"/>
        <end position="344"/>
    </location>
</feature>
<feature type="transmembrane region" description="Helical" evidence="7">
    <location>
        <begin position="95"/>
        <end position="119"/>
    </location>
</feature>
<dbReference type="Gene3D" id="1.20.1250.20">
    <property type="entry name" value="MFS general substrate transporter like domains"/>
    <property type="match status" value="2"/>
</dbReference>
<dbReference type="InterPro" id="IPR018247">
    <property type="entry name" value="EF_Hand_1_Ca_BS"/>
</dbReference>
<dbReference type="GO" id="GO:0005886">
    <property type="term" value="C:plasma membrane"/>
    <property type="evidence" value="ECO:0007669"/>
    <property type="project" value="UniProtKB-SubCell"/>
</dbReference>
<dbReference type="PANTHER" id="PTHR23522:SF4">
    <property type="entry name" value="NUCLEOSIDE PERMEASE NUPG-RELATED"/>
    <property type="match status" value="1"/>
</dbReference>
<name>A0A9P1FDN2_9DINO</name>
<feature type="transmembrane region" description="Helical" evidence="7">
    <location>
        <begin position="12"/>
        <end position="31"/>
    </location>
</feature>
<keyword evidence="2" id="KW-0813">Transport</keyword>
<keyword evidence="5 7" id="KW-1133">Transmembrane helix</keyword>
<evidence type="ECO:0000313" key="10">
    <source>
        <dbReference type="EMBL" id="CAL4759495.1"/>
    </source>
</evidence>
<reference evidence="8" key="1">
    <citation type="submission" date="2022-10" db="EMBL/GenBank/DDBJ databases">
        <authorList>
            <person name="Chen Y."/>
            <person name="Dougan E. K."/>
            <person name="Chan C."/>
            <person name="Rhodes N."/>
            <person name="Thang M."/>
        </authorList>
    </citation>
    <scope>NUCLEOTIDE SEQUENCE</scope>
</reference>
<organism evidence="8">
    <name type="scientific">Cladocopium goreaui</name>
    <dbReference type="NCBI Taxonomy" id="2562237"/>
    <lineage>
        <taxon>Eukaryota</taxon>
        <taxon>Sar</taxon>
        <taxon>Alveolata</taxon>
        <taxon>Dinophyceae</taxon>
        <taxon>Suessiales</taxon>
        <taxon>Symbiodiniaceae</taxon>
        <taxon>Cladocopium</taxon>
    </lineage>
</organism>
<dbReference type="EMBL" id="CAMXCT010000001">
    <property type="protein sequence ID" value="CAI3972183.1"/>
    <property type="molecule type" value="Genomic_DNA"/>
</dbReference>